<dbReference type="InterPro" id="IPR018225">
    <property type="entry name" value="Transaldolase_AS"/>
</dbReference>
<comment type="subcellular location">
    <subcellularLocation>
        <location evidence="2 11">Cytoplasm</location>
    </subcellularLocation>
</comment>
<dbReference type="Proteomes" id="UP001501759">
    <property type="component" value="Unassembled WGS sequence"/>
</dbReference>
<comment type="caution">
    <text evidence="12">The sequence shown here is derived from an EMBL/GenBank/DDBJ whole genome shotgun (WGS) entry which is preliminary data.</text>
</comment>
<dbReference type="Pfam" id="PF00923">
    <property type="entry name" value="TAL_FSA"/>
    <property type="match status" value="1"/>
</dbReference>
<evidence type="ECO:0000256" key="4">
    <source>
        <dbReference type="ARBA" id="ARBA00008426"/>
    </source>
</evidence>
<protein>
    <recommendedName>
        <fullName evidence="5 11">Transaldolase</fullName>
        <ecNumber evidence="5 11">2.2.1.2</ecNumber>
    </recommendedName>
</protein>
<reference evidence="13" key="1">
    <citation type="journal article" date="2019" name="Int. J. Syst. Evol. Microbiol.">
        <title>The Global Catalogue of Microorganisms (GCM) 10K type strain sequencing project: providing services to taxonomists for standard genome sequencing and annotation.</title>
        <authorList>
            <consortium name="The Broad Institute Genomics Platform"/>
            <consortium name="The Broad Institute Genome Sequencing Center for Infectious Disease"/>
            <person name="Wu L."/>
            <person name="Ma J."/>
        </authorList>
    </citation>
    <scope>NUCLEOTIDE SEQUENCE [LARGE SCALE GENOMIC DNA]</scope>
    <source>
        <strain evidence="13">JCM 18409</strain>
    </source>
</reference>
<dbReference type="InterPro" id="IPR013785">
    <property type="entry name" value="Aldolase_TIM"/>
</dbReference>
<gene>
    <name evidence="12" type="primary">tal_4</name>
    <name evidence="11" type="synonym">tal</name>
    <name evidence="12" type="ORF">GCM10023335_71110</name>
</gene>
<evidence type="ECO:0000256" key="9">
    <source>
        <dbReference type="ARBA" id="ARBA00023270"/>
    </source>
</evidence>
<dbReference type="RefSeq" id="WP_345656912.1">
    <property type="nucleotide sequence ID" value="NZ_BAABKB010000033.1"/>
</dbReference>
<comment type="catalytic activity">
    <reaction evidence="10 11">
        <text>D-sedoheptulose 7-phosphate + D-glyceraldehyde 3-phosphate = D-erythrose 4-phosphate + beta-D-fructose 6-phosphate</text>
        <dbReference type="Rhea" id="RHEA:17053"/>
        <dbReference type="ChEBI" id="CHEBI:16897"/>
        <dbReference type="ChEBI" id="CHEBI:57483"/>
        <dbReference type="ChEBI" id="CHEBI:57634"/>
        <dbReference type="ChEBI" id="CHEBI:59776"/>
        <dbReference type="EC" id="2.2.1.2"/>
    </reaction>
</comment>
<evidence type="ECO:0000256" key="5">
    <source>
        <dbReference type="ARBA" id="ARBA00013151"/>
    </source>
</evidence>
<evidence type="ECO:0000256" key="2">
    <source>
        <dbReference type="ARBA" id="ARBA00004496"/>
    </source>
</evidence>
<dbReference type="NCBIfam" id="TIGR00876">
    <property type="entry name" value="tal_mycobact"/>
    <property type="match status" value="1"/>
</dbReference>
<comment type="function">
    <text evidence="1 11">Transaldolase is important for the balance of metabolites in the pentose-phosphate pathway.</text>
</comment>
<dbReference type="NCBIfam" id="NF002881">
    <property type="entry name" value="PRK03343.1"/>
    <property type="match status" value="1"/>
</dbReference>
<evidence type="ECO:0000256" key="3">
    <source>
        <dbReference type="ARBA" id="ARBA00004857"/>
    </source>
</evidence>
<dbReference type="InterPro" id="IPR004732">
    <property type="entry name" value="Transaldolase_2"/>
</dbReference>
<evidence type="ECO:0000313" key="12">
    <source>
        <dbReference type="EMBL" id="GAA5030585.1"/>
    </source>
</evidence>
<evidence type="ECO:0000256" key="1">
    <source>
        <dbReference type="ARBA" id="ARBA00003518"/>
    </source>
</evidence>
<keyword evidence="6 11" id="KW-0963">Cytoplasm</keyword>
<dbReference type="Gene3D" id="3.20.20.70">
    <property type="entry name" value="Aldolase class I"/>
    <property type="match status" value="1"/>
</dbReference>
<dbReference type="HAMAP" id="MF_00493">
    <property type="entry name" value="Transaldolase_2"/>
    <property type="match status" value="1"/>
</dbReference>
<keyword evidence="9 11" id="KW-0704">Schiff base</keyword>
<evidence type="ECO:0000256" key="6">
    <source>
        <dbReference type="ARBA" id="ARBA00022490"/>
    </source>
</evidence>
<evidence type="ECO:0000256" key="11">
    <source>
        <dbReference type="HAMAP-Rule" id="MF_00493"/>
    </source>
</evidence>
<evidence type="ECO:0000256" key="7">
    <source>
        <dbReference type="ARBA" id="ARBA00022679"/>
    </source>
</evidence>
<keyword evidence="7 11" id="KW-0808">Transferase</keyword>
<dbReference type="SUPFAM" id="SSF51569">
    <property type="entry name" value="Aldolase"/>
    <property type="match status" value="1"/>
</dbReference>
<sequence length="369" mass="40267">MSDPLAHLTAHDVAIWLDDLNRRDLESGVLPSLIHAGKVTGITSNPTIFQAAIGDGSGPYRGQLEELRRAGADVDEALQALTTHDVRQACDLLRPTYEASDGVEGYVSVEVSPLVAHDSAATLTEARRLHRLVDRPNVLIKVPATVEGARALTLLLAEGISVNMTLLFSLRRYREVIHAYFAGLERARAQGRPLAPIASVASFFVSRVDTAVDARLAQQGGPTQAALQGRAALANARLAYHLYEKEFSTRRWRRLHDAGARPQRPLWASTATKNPHYGDTRYVTGLLAPGTITTMPRNTLDAVADHAVFPPQSVRGTYQDSTEVLRRLQAAGIAYDEVMAALEKEGLERFADSFTALRAVVHHALHSRP</sequence>
<evidence type="ECO:0000313" key="13">
    <source>
        <dbReference type="Proteomes" id="UP001501759"/>
    </source>
</evidence>
<dbReference type="PROSITE" id="PS01054">
    <property type="entry name" value="TRANSALDOLASE_1"/>
    <property type="match status" value="1"/>
</dbReference>
<organism evidence="12 13">
    <name type="scientific">Streptomyces siamensis</name>
    <dbReference type="NCBI Taxonomy" id="1274986"/>
    <lineage>
        <taxon>Bacteria</taxon>
        <taxon>Bacillati</taxon>
        <taxon>Actinomycetota</taxon>
        <taxon>Actinomycetes</taxon>
        <taxon>Kitasatosporales</taxon>
        <taxon>Streptomycetaceae</taxon>
        <taxon>Streptomyces</taxon>
    </lineage>
</organism>
<dbReference type="PANTHER" id="PTHR10683:SF31">
    <property type="entry name" value="TRANSALDOLASE"/>
    <property type="match status" value="1"/>
</dbReference>
<keyword evidence="13" id="KW-1185">Reference proteome</keyword>
<evidence type="ECO:0000256" key="8">
    <source>
        <dbReference type="ARBA" id="ARBA00023126"/>
    </source>
</evidence>
<dbReference type="CDD" id="cd00955">
    <property type="entry name" value="Transaldolase_like"/>
    <property type="match status" value="1"/>
</dbReference>
<proteinExistence type="inferred from homology"/>
<dbReference type="EC" id="2.2.1.2" evidence="5 11"/>
<evidence type="ECO:0000256" key="10">
    <source>
        <dbReference type="ARBA" id="ARBA00048810"/>
    </source>
</evidence>
<keyword evidence="8 11" id="KW-0570">Pentose shunt</keyword>
<accession>A0ABP9JFL5</accession>
<name>A0ABP9JFL5_9ACTN</name>
<feature type="active site" description="Schiff-base intermediate with substrate" evidence="11">
    <location>
        <position position="141"/>
    </location>
</feature>
<dbReference type="InterPro" id="IPR001585">
    <property type="entry name" value="TAL/FSA"/>
</dbReference>
<comment type="pathway">
    <text evidence="3 11">Carbohydrate degradation; pentose phosphate pathway; D-glyceraldehyde 3-phosphate and beta-D-fructose 6-phosphate from D-ribose 5-phosphate and D-xylulose 5-phosphate (non-oxidative stage): step 2/3.</text>
</comment>
<dbReference type="PIRSF" id="PIRSF036915">
    <property type="entry name" value="Trnald_Bac_Plnt"/>
    <property type="match status" value="1"/>
</dbReference>
<comment type="similarity">
    <text evidence="4 11">Belongs to the transaldolase family. Type 2 subfamily.</text>
</comment>
<dbReference type="EMBL" id="BAABKB010000033">
    <property type="protein sequence ID" value="GAA5030585.1"/>
    <property type="molecule type" value="Genomic_DNA"/>
</dbReference>
<dbReference type="PANTHER" id="PTHR10683">
    <property type="entry name" value="TRANSALDOLASE"/>
    <property type="match status" value="1"/>
</dbReference>